<name>A0A6A7AFY5_9PLEO</name>
<dbReference type="EMBL" id="MU006218">
    <property type="protein sequence ID" value="KAF2831814.1"/>
    <property type="molecule type" value="Genomic_DNA"/>
</dbReference>
<dbReference type="Pfam" id="PF03992">
    <property type="entry name" value="ABM"/>
    <property type="match status" value="1"/>
</dbReference>
<evidence type="ECO:0000313" key="2">
    <source>
        <dbReference type="EMBL" id="KAF2831814.1"/>
    </source>
</evidence>
<keyword evidence="3" id="KW-1185">Reference proteome</keyword>
<evidence type="ECO:0000259" key="1">
    <source>
        <dbReference type="PROSITE" id="PS51725"/>
    </source>
</evidence>
<dbReference type="Gene3D" id="3.30.70.100">
    <property type="match status" value="1"/>
</dbReference>
<dbReference type="InterPro" id="IPR011008">
    <property type="entry name" value="Dimeric_a/b-barrel"/>
</dbReference>
<accession>A0A6A7AFY5</accession>
<feature type="domain" description="ABM" evidence="1">
    <location>
        <begin position="3"/>
        <end position="94"/>
    </location>
</feature>
<organism evidence="2 3">
    <name type="scientific">Ophiobolus disseminans</name>
    <dbReference type="NCBI Taxonomy" id="1469910"/>
    <lineage>
        <taxon>Eukaryota</taxon>
        <taxon>Fungi</taxon>
        <taxon>Dikarya</taxon>
        <taxon>Ascomycota</taxon>
        <taxon>Pezizomycotina</taxon>
        <taxon>Dothideomycetes</taxon>
        <taxon>Pleosporomycetidae</taxon>
        <taxon>Pleosporales</taxon>
        <taxon>Pleosporineae</taxon>
        <taxon>Phaeosphaeriaceae</taxon>
        <taxon>Ophiobolus</taxon>
    </lineage>
</organism>
<protein>
    <recommendedName>
        <fullName evidence="1">ABM domain-containing protein</fullName>
    </recommendedName>
</protein>
<proteinExistence type="predicted"/>
<dbReference type="AlphaFoldDB" id="A0A6A7AFY5"/>
<dbReference type="PANTHER" id="PTHR40624:SF1">
    <property type="entry name" value="BIOSYNTHESIS MONOOXYGENASE, PUTATIVE (AFU_ORTHOLOGUE AFUA_1G12025)-RELATED"/>
    <property type="match status" value="1"/>
</dbReference>
<dbReference type="OrthoDB" id="10011777at2759"/>
<dbReference type="SUPFAM" id="SSF54909">
    <property type="entry name" value="Dimeric alpha+beta barrel"/>
    <property type="match status" value="1"/>
</dbReference>
<dbReference type="Proteomes" id="UP000799424">
    <property type="component" value="Unassembled WGS sequence"/>
</dbReference>
<sequence>MTIDIIALITPKPGKAARVEELLTQAAVSVKANEPGTLRYHLHKEVKGDAPTFVMLETYKDKVAIDVHAKSEGFRAMGKVMKEEGLLDGPMRVMVTREAGGYASKL</sequence>
<dbReference type="PROSITE" id="PS51725">
    <property type="entry name" value="ABM"/>
    <property type="match status" value="1"/>
</dbReference>
<dbReference type="PANTHER" id="PTHR40624">
    <property type="entry name" value="BIOSYNTHESIS MONOOXYGENASE, PUTATIVE (AFU_ORTHOLOGUE AFUA_1G12025)-RELATED"/>
    <property type="match status" value="1"/>
</dbReference>
<evidence type="ECO:0000313" key="3">
    <source>
        <dbReference type="Proteomes" id="UP000799424"/>
    </source>
</evidence>
<dbReference type="InterPro" id="IPR007138">
    <property type="entry name" value="ABM_dom"/>
</dbReference>
<reference evidence="2" key="1">
    <citation type="journal article" date="2020" name="Stud. Mycol.">
        <title>101 Dothideomycetes genomes: a test case for predicting lifestyles and emergence of pathogens.</title>
        <authorList>
            <person name="Haridas S."/>
            <person name="Albert R."/>
            <person name="Binder M."/>
            <person name="Bloem J."/>
            <person name="Labutti K."/>
            <person name="Salamov A."/>
            <person name="Andreopoulos B."/>
            <person name="Baker S."/>
            <person name="Barry K."/>
            <person name="Bills G."/>
            <person name="Bluhm B."/>
            <person name="Cannon C."/>
            <person name="Castanera R."/>
            <person name="Culley D."/>
            <person name="Daum C."/>
            <person name="Ezra D."/>
            <person name="Gonzalez J."/>
            <person name="Henrissat B."/>
            <person name="Kuo A."/>
            <person name="Liang C."/>
            <person name="Lipzen A."/>
            <person name="Lutzoni F."/>
            <person name="Magnuson J."/>
            <person name="Mondo S."/>
            <person name="Nolan M."/>
            <person name="Ohm R."/>
            <person name="Pangilinan J."/>
            <person name="Park H.-J."/>
            <person name="Ramirez L."/>
            <person name="Alfaro M."/>
            <person name="Sun H."/>
            <person name="Tritt A."/>
            <person name="Yoshinaga Y."/>
            <person name="Zwiers L.-H."/>
            <person name="Turgeon B."/>
            <person name="Goodwin S."/>
            <person name="Spatafora J."/>
            <person name="Crous P."/>
            <person name="Grigoriev I."/>
        </authorList>
    </citation>
    <scope>NUCLEOTIDE SEQUENCE</scope>
    <source>
        <strain evidence="2">CBS 113818</strain>
    </source>
</reference>
<gene>
    <name evidence="2" type="ORF">CC86DRAFT_378584</name>
</gene>